<dbReference type="CDD" id="cd16917">
    <property type="entry name" value="HATPase_UhpB-NarQ-NarX-like"/>
    <property type="match status" value="1"/>
</dbReference>
<keyword evidence="9" id="KW-1133">Transmembrane helix</keyword>
<dbReference type="Proteomes" id="UP000198282">
    <property type="component" value="Unassembled WGS sequence"/>
</dbReference>
<organism evidence="11 12">
    <name type="scientific">Streptosporangium subroseum</name>
    <dbReference type="NCBI Taxonomy" id="106412"/>
    <lineage>
        <taxon>Bacteria</taxon>
        <taxon>Bacillati</taxon>
        <taxon>Actinomycetota</taxon>
        <taxon>Actinomycetes</taxon>
        <taxon>Streptosporangiales</taxon>
        <taxon>Streptosporangiaceae</taxon>
        <taxon>Streptosporangium</taxon>
    </lineage>
</organism>
<gene>
    <name evidence="11" type="ORF">SAMN05216276_104128</name>
</gene>
<dbReference type="SUPFAM" id="SSF55874">
    <property type="entry name" value="ATPase domain of HSP90 chaperone/DNA topoisomerase II/histidine kinase"/>
    <property type="match status" value="1"/>
</dbReference>
<dbReference type="InterPro" id="IPR036890">
    <property type="entry name" value="HATPase_C_sf"/>
</dbReference>
<comment type="catalytic activity">
    <reaction evidence="1">
        <text>ATP + protein L-histidine = ADP + protein N-phospho-L-histidine.</text>
        <dbReference type="EC" id="2.7.13.3"/>
    </reaction>
</comment>
<accession>A0A239MI44</accession>
<dbReference type="GO" id="GO:0005524">
    <property type="term" value="F:ATP binding"/>
    <property type="evidence" value="ECO:0007669"/>
    <property type="project" value="UniProtKB-KW"/>
</dbReference>
<protein>
    <recommendedName>
        <fullName evidence="2">histidine kinase</fullName>
        <ecNumber evidence="2">2.7.13.3</ecNumber>
    </recommendedName>
</protein>
<dbReference type="EMBL" id="FZOD01000041">
    <property type="protein sequence ID" value="SNT41893.1"/>
    <property type="molecule type" value="Genomic_DNA"/>
</dbReference>
<keyword evidence="12" id="KW-1185">Reference proteome</keyword>
<dbReference type="Gene3D" id="1.20.5.1930">
    <property type="match status" value="1"/>
</dbReference>
<dbReference type="PANTHER" id="PTHR24421">
    <property type="entry name" value="NITRATE/NITRITE SENSOR PROTEIN NARX-RELATED"/>
    <property type="match status" value="1"/>
</dbReference>
<feature type="transmembrane region" description="Helical" evidence="9">
    <location>
        <begin position="20"/>
        <end position="36"/>
    </location>
</feature>
<dbReference type="RefSeq" id="WP_089210984.1">
    <property type="nucleotide sequence ID" value="NZ_FZOD01000041.1"/>
</dbReference>
<evidence type="ECO:0000256" key="3">
    <source>
        <dbReference type="ARBA" id="ARBA00022553"/>
    </source>
</evidence>
<evidence type="ECO:0000256" key="7">
    <source>
        <dbReference type="ARBA" id="ARBA00022840"/>
    </source>
</evidence>
<evidence type="ECO:0000259" key="10">
    <source>
        <dbReference type="Pfam" id="PF07730"/>
    </source>
</evidence>
<dbReference type="GO" id="GO:0016020">
    <property type="term" value="C:membrane"/>
    <property type="evidence" value="ECO:0007669"/>
    <property type="project" value="InterPro"/>
</dbReference>
<keyword evidence="5" id="KW-0547">Nucleotide-binding</keyword>
<feature type="transmembrane region" description="Helical" evidence="9">
    <location>
        <begin position="66"/>
        <end position="86"/>
    </location>
</feature>
<keyword evidence="3" id="KW-0597">Phosphoprotein</keyword>
<dbReference type="Pfam" id="PF07730">
    <property type="entry name" value="HisKA_3"/>
    <property type="match status" value="1"/>
</dbReference>
<dbReference type="PANTHER" id="PTHR24421:SF10">
    <property type="entry name" value="NITRATE_NITRITE SENSOR PROTEIN NARQ"/>
    <property type="match status" value="1"/>
</dbReference>
<evidence type="ECO:0000256" key="5">
    <source>
        <dbReference type="ARBA" id="ARBA00022741"/>
    </source>
</evidence>
<feature type="domain" description="Signal transduction histidine kinase subgroup 3 dimerisation and phosphoacceptor" evidence="10">
    <location>
        <begin position="178"/>
        <end position="244"/>
    </location>
</feature>
<dbReference type="OrthoDB" id="227596at2"/>
<evidence type="ECO:0000256" key="8">
    <source>
        <dbReference type="ARBA" id="ARBA00023012"/>
    </source>
</evidence>
<keyword evidence="8" id="KW-0902">Two-component regulatory system</keyword>
<dbReference type="GO" id="GO:0046983">
    <property type="term" value="F:protein dimerization activity"/>
    <property type="evidence" value="ECO:0007669"/>
    <property type="project" value="InterPro"/>
</dbReference>
<feature type="transmembrane region" description="Helical" evidence="9">
    <location>
        <begin position="42"/>
        <end position="59"/>
    </location>
</feature>
<evidence type="ECO:0000256" key="6">
    <source>
        <dbReference type="ARBA" id="ARBA00022777"/>
    </source>
</evidence>
<proteinExistence type="predicted"/>
<dbReference type="InterPro" id="IPR050482">
    <property type="entry name" value="Sensor_HK_TwoCompSys"/>
</dbReference>
<dbReference type="GO" id="GO:0000155">
    <property type="term" value="F:phosphorelay sensor kinase activity"/>
    <property type="evidence" value="ECO:0007669"/>
    <property type="project" value="InterPro"/>
</dbReference>
<evidence type="ECO:0000313" key="11">
    <source>
        <dbReference type="EMBL" id="SNT41893.1"/>
    </source>
</evidence>
<evidence type="ECO:0000256" key="1">
    <source>
        <dbReference type="ARBA" id="ARBA00000085"/>
    </source>
</evidence>
<evidence type="ECO:0000256" key="2">
    <source>
        <dbReference type="ARBA" id="ARBA00012438"/>
    </source>
</evidence>
<keyword evidence="7" id="KW-0067">ATP-binding</keyword>
<keyword evidence="6 11" id="KW-0418">Kinase</keyword>
<evidence type="ECO:0000256" key="4">
    <source>
        <dbReference type="ARBA" id="ARBA00022679"/>
    </source>
</evidence>
<keyword evidence="4" id="KW-0808">Transferase</keyword>
<reference evidence="11 12" key="1">
    <citation type="submission" date="2017-06" db="EMBL/GenBank/DDBJ databases">
        <authorList>
            <person name="Kim H.J."/>
            <person name="Triplett B.A."/>
        </authorList>
    </citation>
    <scope>NUCLEOTIDE SEQUENCE [LARGE SCALE GENOMIC DNA]</scope>
    <source>
        <strain evidence="11 12">CGMCC 4.2132</strain>
    </source>
</reference>
<evidence type="ECO:0000256" key="9">
    <source>
        <dbReference type="SAM" id="Phobius"/>
    </source>
</evidence>
<sequence>MGKTHRIVRWVQRLSEIAMVGWLLLLLLLDLVMAVTSGSATLWPNVACGVVGVLAVLWRRTHRVRGFAVLLVLSFACSLIIGIIGVTGRPGLAETGSLLILTVGGLRWMEPIRRGALFSLASVIVLEASAGRLLQDAPSVAVGFSIFVTWSAAAGIGAYLRFQLERRKEAVHSVRRSERLELARELHDLVAHHITGIVVQAQAAKVVAEQRPEAVVPSLEAIANAGSEALTSMRRLVGVLRAEDEAARSPGSTFMDMRTMVERFSAGGPKVAFDIGQGLTDGVLPPEVMTTIHRVLQESLTNVRRHAPGTGWVEADLRLTDGSDMRAWAEGMRANGRQEPRGQRGSSAITATVRLRVRNHGSTADIRVLRLGGGFGLVGMAERVEALGGRLTAGPVPPGAWEVTAEFPLRDS</sequence>
<dbReference type="Gene3D" id="3.30.565.10">
    <property type="entry name" value="Histidine kinase-like ATPase, C-terminal domain"/>
    <property type="match status" value="1"/>
</dbReference>
<dbReference type="EC" id="2.7.13.3" evidence="2"/>
<dbReference type="InterPro" id="IPR011712">
    <property type="entry name" value="Sig_transdc_His_kin_sub3_dim/P"/>
</dbReference>
<keyword evidence="9" id="KW-0472">Membrane</keyword>
<keyword evidence="9" id="KW-0812">Transmembrane</keyword>
<name>A0A239MI44_9ACTN</name>
<dbReference type="AlphaFoldDB" id="A0A239MI44"/>
<evidence type="ECO:0000313" key="12">
    <source>
        <dbReference type="Proteomes" id="UP000198282"/>
    </source>
</evidence>
<feature type="transmembrane region" description="Helical" evidence="9">
    <location>
        <begin position="140"/>
        <end position="160"/>
    </location>
</feature>